<dbReference type="GO" id="GO:0046677">
    <property type="term" value="P:response to antibiotic"/>
    <property type="evidence" value="ECO:0007669"/>
    <property type="project" value="UniProtKB-KW"/>
</dbReference>
<reference evidence="11 12" key="1">
    <citation type="submission" date="2020-08" db="EMBL/GenBank/DDBJ databases">
        <title>Genome public.</title>
        <authorList>
            <person name="Liu C."/>
            <person name="Sun Q."/>
        </authorList>
    </citation>
    <scope>NUCLEOTIDE SEQUENCE [LARGE SCALE GENOMIC DNA]</scope>
    <source>
        <strain evidence="11 12">NSJ-10</strain>
    </source>
</reference>
<keyword evidence="8 10" id="KW-0472">Membrane</keyword>
<accession>A0A8I0AHK9</accession>
<dbReference type="PIRSF" id="PIRSF006603">
    <property type="entry name" value="DinF"/>
    <property type="match status" value="1"/>
</dbReference>
<sequence length="454" mass="49791">MQAHQTDFSSGNVYRNIIEVAVPMILAQLLNLLYNVVDRIYIGRIPEVGTTALTGVGLCFPIISLITAFTYLYGNGGAPLCSMERGKGNDKEAEHLMGNAFTLLIGTGIVLTIIGLIFYKPILYLFGASDDTFPYAGSYIRIYLLGTVFVMVSVGMNPFINSQGFGNTGMISVLIGAVLNIILDPIFIFVLNLGVRGAAIATIISQFCSTVWVLVFLTGKRAVLHLKWSCMWLRWKRVLRIISLGVSSFIMAFTNSLVQVVCNATLQIYGGDIYVGVMTVLNSVRDICTLPVMGITNGASPVMSFNYGEGAYEKVRKAIRFLTILCVTYTFAAWGTLRLFPEPFIRIFNHSPELIAKGVPALHIYFFGFCFMALQFTGQSVFLALGKAKKATFFSLLRKAFIVVPLTILLPKIGNLGVDGVFWAEPISNLIGGCASFFTMCATVLPELKHEKAR</sequence>
<evidence type="ECO:0000256" key="3">
    <source>
        <dbReference type="ARBA" id="ARBA00022106"/>
    </source>
</evidence>
<proteinExistence type="inferred from homology"/>
<feature type="transmembrane region" description="Helical" evidence="10">
    <location>
        <begin position="321"/>
        <end position="341"/>
    </location>
</feature>
<evidence type="ECO:0000256" key="7">
    <source>
        <dbReference type="ARBA" id="ARBA00022989"/>
    </source>
</evidence>
<feature type="transmembrane region" description="Helical" evidence="10">
    <location>
        <begin position="238"/>
        <end position="258"/>
    </location>
</feature>
<dbReference type="InterPro" id="IPR002528">
    <property type="entry name" value="MATE_fam"/>
</dbReference>
<gene>
    <name evidence="11" type="ORF">H8S09_10095</name>
</gene>
<dbReference type="GO" id="GO:0005886">
    <property type="term" value="C:plasma membrane"/>
    <property type="evidence" value="ECO:0007669"/>
    <property type="project" value="UniProtKB-SubCell"/>
</dbReference>
<dbReference type="GO" id="GO:0015297">
    <property type="term" value="F:antiporter activity"/>
    <property type="evidence" value="ECO:0007669"/>
    <property type="project" value="InterPro"/>
</dbReference>
<feature type="transmembrane region" description="Helical" evidence="10">
    <location>
        <begin position="95"/>
        <end position="119"/>
    </location>
</feature>
<feature type="transmembrane region" description="Helical" evidence="10">
    <location>
        <begin position="396"/>
        <end position="414"/>
    </location>
</feature>
<keyword evidence="12" id="KW-1185">Reference proteome</keyword>
<keyword evidence="4" id="KW-0813">Transport</keyword>
<feature type="transmembrane region" description="Helical" evidence="10">
    <location>
        <begin position="264"/>
        <end position="284"/>
    </location>
</feature>
<evidence type="ECO:0000256" key="4">
    <source>
        <dbReference type="ARBA" id="ARBA00022448"/>
    </source>
</evidence>
<organism evidence="11 12">
    <name type="scientific">Coprococcus hominis</name>
    <name type="common">ex Liu et al. 2022</name>
    <dbReference type="NCBI Taxonomy" id="2763039"/>
    <lineage>
        <taxon>Bacteria</taxon>
        <taxon>Bacillati</taxon>
        <taxon>Bacillota</taxon>
        <taxon>Clostridia</taxon>
        <taxon>Lachnospirales</taxon>
        <taxon>Lachnospiraceae</taxon>
        <taxon>Coprococcus</taxon>
    </lineage>
</organism>
<keyword evidence="6 10" id="KW-0812">Transmembrane</keyword>
<feature type="transmembrane region" description="Helical" evidence="10">
    <location>
        <begin position="139"/>
        <end position="159"/>
    </location>
</feature>
<feature type="transmembrane region" description="Helical" evidence="10">
    <location>
        <begin position="171"/>
        <end position="191"/>
    </location>
</feature>
<dbReference type="Proteomes" id="UP000615234">
    <property type="component" value="Unassembled WGS sequence"/>
</dbReference>
<dbReference type="Pfam" id="PF01554">
    <property type="entry name" value="MatE"/>
    <property type="match status" value="2"/>
</dbReference>
<comment type="subcellular location">
    <subcellularLocation>
        <location evidence="1">Cell membrane</location>
        <topology evidence="1">Multi-pass membrane protein</topology>
    </subcellularLocation>
</comment>
<comment type="caution">
    <text evidence="11">The sequence shown here is derived from an EMBL/GenBank/DDBJ whole genome shotgun (WGS) entry which is preliminary data.</text>
</comment>
<feature type="transmembrane region" description="Helical" evidence="10">
    <location>
        <begin position="12"/>
        <end position="34"/>
    </location>
</feature>
<dbReference type="GO" id="GO:0042910">
    <property type="term" value="F:xenobiotic transmembrane transporter activity"/>
    <property type="evidence" value="ECO:0007669"/>
    <property type="project" value="InterPro"/>
</dbReference>
<dbReference type="InterPro" id="IPR045070">
    <property type="entry name" value="MATE_MepA-like"/>
</dbReference>
<feature type="transmembrane region" description="Helical" evidence="10">
    <location>
        <begin position="361"/>
        <end position="384"/>
    </location>
</feature>
<feature type="transmembrane region" description="Helical" evidence="10">
    <location>
        <begin position="426"/>
        <end position="445"/>
    </location>
</feature>
<dbReference type="EMBL" id="JACOOX010000005">
    <property type="protein sequence ID" value="MBC5663239.1"/>
    <property type="molecule type" value="Genomic_DNA"/>
</dbReference>
<evidence type="ECO:0000256" key="2">
    <source>
        <dbReference type="ARBA" id="ARBA00008417"/>
    </source>
</evidence>
<feature type="transmembrane region" description="Helical" evidence="10">
    <location>
        <begin position="197"/>
        <end position="217"/>
    </location>
</feature>
<dbReference type="NCBIfam" id="TIGR00797">
    <property type="entry name" value="matE"/>
    <property type="match status" value="1"/>
</dbReference>
<keyword evidence="9" id="KW-0046">Antibiotic resistance</keyword>
<comment type="similarity">
    <text evidence="2">Belongs to the multi antimicrobial extrusion (MATE) (TC 2.A.66.1) family. MepA subfamily.</text>
</comment>
<keyword evidence="7 10" id="KW-1133">Transmembrane helix</keyword>
<dbReference type="InterPro" id="IPR051327">
    <property type="entry name" value="MATE_MepA_subfamily"/>
</dbReference>
<evidence type="ECO:0000256" key="1">
    <source>
        <dbReference type="ARBA" id="ARBA00004651"/>
    </source>
</evidence>
<dbReference type="PANTHER" id="PTHR43823:SF3">
    <property type="entry name" value="MULTIDRUG EXPORT PROTEIN MEPA"/>
    <property type="match status" value="1"/>
</dbReference>
<evidence type="ECO:0000256" key="5">
    <source>
        <dbReference type="ARBA" id="ARBA00022475"/>
    </source>
</evidence>
<evidence type="ECO:0000256" key="9">
    <source>
        <dbReference type="ARBA" id="ARBA00023251"/>
    </source>
</evidence>
<feature type="transmembrane region" description="Helical" evidence="10">
    <location>
        <begin position="54"/>
        <end position="74"/>
    </location>
</feature>
<dbReference type="RefSeq" id="WP_117808819.1">
    <property type="nucleotide sequence ID" value="NZ_JACOOX010000005.1"/>
</dbReference>
<protein>
    <recommendedName>
        <fullName evidence="3">Multidrug export protein MepA</fullName>
    </recommendedName>
</protein>
<name>A0A8I0AHK9_9FIRM</name>
<evidence type="ECO:0000256" key="10">
    <source>
        <dbReference type="SAM" id="Phobius"/>
    </source>
</evidence>
<evidence type="ECO:0000256" key="8">
    <source>
        <dbReference type="ARBA" id="ARBA00023136"/>
    </source>
</evidence>
<evidence type="ECO:0000313" key="11">
    <source>
        <dbReference type="EMBL" id="MBC5663239.1"/>
    </source>
</evidence>
<dbReference type="PANTHER" id="PTHR43823">
    <property type="entry name" value="SPORULATION PROTEIN YKVU"/>
    <property type="match status" value="1"/>
</dbReference>
<dbReference type="InterPro" id="IPR048279">
    <property type="entry name" value="MdtK-like"/>
</dbReference>
<keyword evidence="5" id="KW-1003">Cell membrane</keyword>
<dbReference type="AlphaFoldDB" id="A0A8I0AHK9"/>
<evidence type="ECO:0000256" key="6">
    <source>
        <dbReference type="ARBA" id="ARBA00022692"/>
    </source>
</evidence>
<evidence type="ECO:0000313" key="12">
    <source>
        <dbReference type="Proteomes" id="UP000615234"/>
    </source>
</evidence>
<dbReference type="CDD" id="cd13143">
    <property type="entry name" value="MATE_MepA_like"/>
    <property type="match status" value="1"/>
</dbReference>